<accession>A0A368YP66</accession>
<reference evidence="3 4" key="1">
    <citation type="submission" date="2018-07" db="EMBL/GenBank/DDBJ databases">
        <title>Genomic Encyclopedia of Type Strains, Phase III (KMG-III): the genomes of soil and plant-associated and newly described type strains.</title>
        <authorList>
            <person name="Whitman W."/>
        </authorList>
    </citation>
    <scope>NUCLEOTIDE SEQUENCE [LARGE SCALE GENOMIC DNA]</scope>
    <source>
        <strain evidence="3 4">31-25a</strain>
    </source>
</reference>
<dbReference type="InterPro" id="IPR008613">
    <property type="entry name" value="Excalibur_Ca-bd_domain"/>
</dbReference>
<name>A0A368YP66_9HYPH</name>
<feature type="domain" description="Excalibur calcium-binding" evidence="2">
    <location>
        <begin position="99"/>
        <end position="135"/>
    </location>
</feature>
<comment type="caution">
    <text evidence="3">The sequence shown here is derived from an EMBL/GenBank/DDBJ whole genome shotgun (WGS) entry which is preliminary data.</text>
</comment>
<dbReference type="RefSeq" id="WP_245426389.1">
    <property type="nucleotide sequence ID" value="NZ_QPJM01000009.1"/>
</dbReference>
<dbReference type="Pfam" id="PF05901">
    <property type="entry name" value="Excalibur"/>
    <property type="match status" value="1"/>
</dbReference>
<evidence type="ECO:0000256" key="1">
    <source>
        <dbReference type="SAM" id="SignalP"/>
    </source>
</evidence>
<proteinExistence type="predicted"/>
<evidence type="ECO:0000313" key="3">
    <source>
        <dbReference type="EMBL" id="RCW82021.1"/>
    </source>
</evidence>
<protein>
    <submittedName>
        <fullName evidence="3">Excalibur calcium-binding domain-containing protein</fullName>
    </submittedName>
</protein>
<dbReference type="AlphaFoldDB" id="A0A368YP66"/>
<organism evidence="3 4">
    <name type="scientific">Phyllobacterium bourgognense</name>
    <dbReference type="NCBI Taxonomy" id="314236"/>
    <lineage>
        <taxon>Bacteria</taxon>
        <taxon>Pseudomonadati</taxon>
        <taxon>Pseudomonadota</taxon>
        <taxon>Alphaproteobacteria</taxon>
        <taxon>Hyphomicrobiales</taxon>
        <taxon>Phyllobacteriaceae</taxon>
        <taxon>Phyllobacterium</taxon>
    </lineage>
</organism>
<evidence type="ECO:0000259" key="2">
    <source>
        <dbReference type="SMART" id="SM00894"/>
    </source>
</evidence>
<keyword evidence="4" id="KW-1185">Reference proteome</keyword>
<feature type="chain" id="PRO_5017041663" evidence="1">
    <location>
        <begin position="21"/>
        <end position="135"/>
    </location>
</feature>
<dbReference type="SMART" id="SM00894">
    <property type="entry name" value="Excalibur"/>
    <property type="match status" value="1"/>
</dbReference>
<dbReference type="Proteomes" id="UP000253324">
    <property type="component" value="Unassembled WGS sequence"/>
</dbReference>
<dbReference type="EMBL" id="QPJM01000009">
    <property type="protein sequence ID" value="RCW82021.1"/>
    <property type="molecule type" value="Genomic_DNA"/>
</dbReference>
<gene>
    <name evidence="3" type="ORF">C7476_109203</name>
</gene>
<sequence length="135" mass="14279">MKKQLFAALGAVMLAGSAMAQDYSAIPESVRNQINQKCANQWQQDYSMRAYCIRTDSNGYLELLQLGGTSGGTKRQAQASSVQPIAPVYRAPAAASGVYFPNCTAARAAGAAPIRVGQAGYARKLDRDGDGIACE</sequence>
<evidence type="ECO:0000313" key="4">
    <source>
        <dbReference type="Proteomes" id="UP000253324"/>
    </source>
</evidence>
<feature type="signal peptide" evidence="1">
    <location>
        <begin position="1"/>
        <end position="20"/>
    </location>
</feature>
<keyword evidence="1" id="KW-0732">Signal</keyword>